<name>A0ABQ7DPA9_BRACR</name>
<accession>A0ABQ7DPA9</accession>
<protein>
    <submittedName>
        <fullName evidence="2">Uncharacterized protein</fullName>
    </submittedName>
</protein>
<keyword evidence="3" id="KW-1185">Reference proteome</keyword>
<proteinExistence type="predicted"/>
<evidence type="ECO:0000313" key="2">
    <source>
        <dbReference type="EMBL" id="KAF3579919.1"/>
    </source>
</evidence>
<evidence type="ECO:0000313" key="3">
    <source>
        <dbReference type="Proteomes" id="UP000266723"/>
    </source>
</evidence>
<gene>
    <name evidence="2" type="ORF">DY000_02032233</name>
</gene>
<dbReference type="EMBL" id="QGKV02000649">
    <property type="protein sequence ID" value="KAF3579919.1"/>
    <property type="molecule type" value="Genomic_DNA"/>
</dbReference>
<comment type="caution">
    <text evidence="2">The sequence shown here is derived from an EMBL/GenBank/DDBJ whole genome shotgun (WGS) entry which is preliminary data.</text>
</comment>
<feature type="region of interest" description="Disordered" evidence="1">
    <location>
        <begin position="1"/>
        <end position="45"/>
    </location>
</feature>
<feature type="compositionally biased region" description="Basic residues" evidence="1">
    <location>
        <begin position="1"/>
        <end position="13"/>
    </location>
</feature>
<reference evidence="2 3" key="1">
    <citation type="journal article" date="2020" name="BMC Genomics">
        <title>Intraspecific diversification of the crop wild relative Brassica cretica Lam. using demographic model selection.</title>
        <authorList>
            <person name="Kioukis A."/>
            <person name="Michalopoulou V.A."/>
            <person name="Briers L."/>
            <person name="Pirintsos S."/>
            <person name="Studholme D.J."/>
            <person name="Pavlidis P."/>
            <person name="Sarris P.F."/>
        </authorList>
    </citation>
    <scope>NUCLEOTIDE SEQUENCE [LARGE SCALE GENOMIC DNA]</scope>
    <source>
        <strain evidence="3">cv. PFS-1207/04</strain>
    </source>
</reference>
<evidence type="ECO:0000256" key="1">
    <source>
        <dbReference type="SAM" id="MobiDB-lite"/>
    </source>
</evidence>
<dbReference type="Proteomes" id="UP000266723">
    <property type="component" value="Unassembled WGS sequence"/>
</dbReference>
<organism evidence="2 3">
    <name type="scientific">Brassica cretica</name>
    <name type="common">Mustard</name>
    <dbReference type="NCBI Taxonomy" id="69181"/>
    <lineage>
        <taxon>Eukaryota</taxon>
        <taxon>Viridiplantae</taxon>
        <taxon>Streptophyta</taxon>
        <taxon>Embryophyta</taxon>
        <taxon>Tracheophyta</taxon>
        <taxon>Spermatophyta</taxon>
        <taxon>Magnoliopsida</taxon>
        <taxon>eudicotyledons</taxon>
        <taxon>Gunneridae</taxon>
        <taxon>Pentapetalae</taxon>
        <taxon>rosids</taxon>
        <taxon>malvids</taxon>
        <taxon>Brassicales</taxon>
        <taxon>Brassicaceae</taxon>
        <taxon>Brassiceae</taxon>
        <taxon>Brassica</taxon>
    </lineage>
</organism>
<sequence>MFTKNRRKTRTRLPRNNQRPSHVRARSLRSDGARPEAWSLRSDRTRTRLSRHVATKLSPKLGRYITTEHVHGSVAT</sequence>